<dbReference type="Proteomes" id="UP001165122">
    <property type="component" value="Unassembled WGS sequence"/>
</dbReference>
<dbReference type="GO" id="GO:0005829">
    <property type="term" value="C:cytosol"/>
    <property type="evidence" value="ECO:0007669"/>
    <property type="project" value="TreeGrafter"/>
</dbReference>
<protein>
    <recommendedName>
        <fullName evidence="1">SCP2 domain-containing protein</fullName>
    </recommendedName>
</protein>
<organism evidence="2 3">
    <name type="scientific">Triparma laevis f. longispina</name>
    <dbReference type="NCBI Taxonomy" id="1714387"/>
    <lineage>
        <taxon>Eukaryota</taxon>
        <taxon>Sar</taxon>
        <taxon>Stramenopiles</taxon>
        <taxon>Ochrophyta</taxon>
        <taxon>Bolidophyceae</taxon>
        <taxon>Parmales</taxon>
        <taxon>Triparmaceae</taxon>
        <taxon>Triparma</taxon>
    </lineage>
</organism>
<evidence type="ECO:0000313" key="2">
    <source>
        <dbReference type="EMBL" id="GMI00303.1"/>
    </source>
</evidence>
<keyword evidence="3" id="KW-1185">Reference proteome</keyword>
<dbReference type="Pfam" id="PF02036">
    <property type="entry name" value="SCP2"/>
    <property type="match status" value="1"/>
</dbReference>
<gene>
    <name evidence="2" type="ORF">TrLO_g11354</name>
</gene>
<accession>A0A9W7C135</accession>
<comment type="caution">
    <text evidence="2">The sequence shown here is derived from an EMBL/GenBank/DDBJ whole genome shotgun (WGS) entry which is preliminary data.</text>
</comment>
<dbReference type="Gene3D" id="3.30.1050.10">
    <property type="entry name" value="SCP2 sterol-binding domain"/>
    <property type="match status" value="1"/>
</dbReference>
<reference evidence="3" key="1">
    <citation type="journal article" date="2023" name="Commun. Biol.">
        <title>Genome analysis of Parmales, the sister group of diatoms, reveals the evolutionary specialization of diatoms from phago-mixotrophs to photoautotrophs.</title>
        <authorList>
            <person name="Ban H."/>
            <person name="Sato S."/>
            <person name="Yoshikawa S."/>
            <person name="Yamada K."/>
            <person name="Nakamura Y."/>
            <person name="Ichinomiya M."/>
            <person name="Sato N."/>
            <person name="Blanc-Mathieu R."/>
            <person name="Endo H."/>
            <person name="Kuwata A."/>
            <person name="Ogata H."/>
        </authorList>
    </citation>
    <scope>NUCLEOTIDE SEQUENCE [LARGE SCALE GENOMIC DNA]</scope>
    <source>
        <strain evidence="3">NIES 3700</strain>
    </source>
</reference>
<sequence length="117" mass="13012">MAQQLTTEEIFQHIEETVKSTPGLKKKFPGILVLKVSDSESSLTIDVPKLTTSRTPHPKPNLTITLSSSILLKIFNGTLKPQAAFMKKLIKIEGRLGLAMKFQGIVGEVRKRLKSRL</sequence>
<dbReference type="OrthoDB" id="5327538at2759"/>
<proteinExistence type="predicted"/>
<dbReference type="AlphaFoldDB" id="A0A9W7C135"/>
<name>A0A9W7C135_9STRA</name>
<dbReference type="InterPro" id="IPR003033">
    <property type="entry name" value="SCP2_sterol-bd_dom"/>
</dbReference>
<dbReference type="SUPFAM" id="SSF55718">
    <property type="entry name" value="SCP-like"/>
    <property type="match status" value="1"/>
</dbReference>
<dbReference type="EMBL" id="BRXW01000021">
    <property type="protein sequence ID" value="GMI00303.1"/>
    <property type="molecule type" value="Genomic_DNA"/>
</dbReference>
<evidence type="ECO:0000259" key="1">
    <source>
        <dbReference type="Pfam" id="PF02036"/>
    </source>
</evidence>
<evidence type="ECO:0000313" key="3">
    <source>
        <dbReference type="Proteomes" id="UP001165122"/>
    </source>
</evidence>
<dbReference type="PANTHER" id="PTHR10094">
    <property type="entry name" value="STEROL CARRIER PROTEIN 2 SCP-2 FAMILY PROTEIN"/>
    <property type="match status" value="1"/>
</dbReference>
<feature type="domain" description="SCP2" evidence="1">
    <location>
        <begin position="11"/>
        <end position="106"/>
    </location>
</feature>
<dbReference type="InterPro" id="IPR036527">
    <property type="entry name" value="SCP2_sterol-bd_dom_sf"/>
</dbReference>
<dbReference type="PANTHER" id="PTHR10094:SF25">
    <property type="entry name" value="SCP2 STEROL-BINDING DOMAIN-CONTAINING PROTEIN 1"/>
    <property type="match status" value="1"/>
</dbReference>